<keyword evidence="3" id="KW-1185">Reference proteome</keyword>
<reference evidence="2" key="3">
    <citation type="submission" date="2025-09" db="UniProtKB">
        <authorList>
            <consortium name="Ensembl"/>
        </authorList>
    </citation>
    <scope>IDENTIFICATION</scope>
</reference>
<dbReference type="Proteomes" id="UP000007875">
    <property type="component" value="Unassembled WGS sequence"/>
</dbReference>
<dbReference type="InParanoid" id="H2Z4Q0"/>
<dbReference type="eggNOG" id="ENOG502RZQH">
    <property type="taxonomic scope" value="Eukaryota"/>
</dbReference>
<dbReference type="Ensembl" id="ENSCSAVT00000012706.1">
    <property type="protein sequence ID" value="ENSCSAVP00000012562.1"/>
    <property type="gene ID" value="ENSCSAVG00000007372.1"/>
</dbReference>
<reference evidence="3" key="1">
    <citation type="submission" date="2003-08" db="EMBL/GenBank/DDBJ databases">
        <authorList>
            <person name="Birren B."/>
            <person name="Nusbaum C."/>
            <person name="Abebe A."/>
            <person name="Abouelleil A."/>
            <person name="Adekoya E."/>
            <person name="Ait-zahra M."/>
            <person name="Allen N."/>
            <person name="Allen T."/>
            <person name="An P."/>
            <person name="Anderson M."/>
            <person name="Anderson S."/>
            <person name="Arachchi H."/>
            <person name="Armbruster J."/>
            <person name="Bachantsang P."/>
            <person name="Baldwin J."/>
            <person name="Barry A."/>
            <person name="Bayul T."/>
            <person name="Blitshsteyn B."/>
            <person name="Bloom T."/>
            <person name="Blye J."/>
            <person name="Boguslavskiy L."/>
            <person name="Borowsky M."/>
            <person name="Boukhgalter B."/>
            <person name="Brunache A."/>
            <person name="Butler J."/>
            <person name="Calixte N."/>
            <person name="Calvo S."/>
            <person name="Camarata J."/>
            <person name="Campo K."/>
            <person name="Chang J."/>
            <person name="Cheshatsang Y."/>
            <person name="Citroen M."/>
            <person name="Collymore A."/>
            <person name="Considine T."/>
            <person name="Cook A."/>
            <person name="Cooke P."/>
            <person name="Corum B."/>
            <person name="Cuomo C."/>
            <person name="David R."/>
            <person name="Dawoe T."/>
            <person name="Degray S."/>
            <person name="Dodge S."/>
            <person name="Dooley K."/>
            <person name="Dorje P."/>
            <person name="Dorjee K."/>
            <person name="Dorris L."/>
            <person name="Duffey N."/>
            <person name="Dupes A."/>
            <person name="Elkins T."/>
            <person name="Engels R."/>
            <person name="Erickson J."/>
            <person name="Farina A."/>
            <person name="Faro S."/>
            <person name="Ferreira P."/>
            <person name="Fischer H."/>
            <person name="Fitzgerald M."/>
            <person name="Foley K."/>
            <person name="Gage D."/>
            <person name="Galagan J."/>
            <person name="Gearin G."/>
            <person name="Gnerre S."/>
            <person name="Gnirke A."/>
            <person name="Goyette A."/>
            <person name="Graham J."/>
            <person name="Grandbois E."/>
            <person name="Gyaltsen K."/>
            <person name="Hafez N."/>
            <person name="Hagopian D."/>
            <person name="Hagos B."/>
            <person name="Hall J."/>
            <person name="Hatcher B."/>
            <person name="Heller A."/>
            <person name="Higgins H."/>
            <person name="Honan T."/>
            <person name="Horn A."/>
            <person name="Houde N."/>
            <person name="Hughes L."/>
            <person name="Hulme W."/>
            <person name="Husby E."/>
            <person name="Iliev I."/>
            <person name="Jaffe D."/>
            <person name="Jones C."/>
            <person name="Kamal M."/>
            <person name="Kamat A."/>
            <person name="Kamvysselis M."/>
            <person name="Karlsson E."/>
            <person name="Kells C."/>
            <person name="Kieu A."/>
            <person name="Kisner P."/>
            <person name="Kodira C."/>
            <person name="Kulbokas E."/>
            <person name="Labutti K."/>
            <person name="Lama D."/>
            <person name="Landers T."/>
            <person name="Leger J."/>
            <person name="Levine S."/>
            <person name="Lewis D."/>
            <person name="Lewis T."/>
            <person name="Lindblad-toh K."/>
            <person name="Liu X."/>
            <person name="Lokyitsang T."/>
            <person name="Lokyitsang Y."/>
            <person name="Lucien O."/>
            <person name="Lui A."/>
            <person name="Ma L.J."/>
            <person name="Mabbitt R."/>
            <person name="Macdonald J."/>
            <person name="Maclean C."/>
            <person name="Major J."/>
            <person name="Manning J."/>
            <person name="Marabella R."/>
            <person name="Maru K."/>
            <person name="Matthews C."/>
            <person name="Mauceli E."/>
            <person name="Mccarthy M."/>
            <person name="Mcdonough S."/>
            <person name="Mcghee T."/>
            <person name="Meldrim J."/>
            <person name="Meneus L."/>
            <person name="Mesirov J."/>
            <person name="Mihalev A."/>
            <person name="Mihova T."/>
            <person name="Mikkelsen T."/>
            <person name="Mlenga V."/>
            <person name="Moru K."/>
            <person name="Mozes J."/>
            <person name="Mulrain L."/>
            <person name="Munson G."/>
            <person name="Naylor J."/>
            <person name="Newes C."/>
            <person name="Nguyen C."/>
            <person name="Nguyen N."/>
            <person name="Nguyen T."/>
            <person name="Nicol R."/>
            <person name="Nielsen C."/>
            <person name="Nizzari M."/>
            <person name="Norbu C."/>
            <person name="Norbu N."/>
            <person name="O'donnell P."/>
            <person name="Okoawo O."/>
            <person name="O'leary S."/>
            <person name="Omotosho B."/>
            <person name="O'neill K."/>
            <person name="Osman S."/>
            <person name="Parker S."/>
            <person name="Perrin D."/>
            <person name="Phunkhang P."/>
            <person name="Piqani B."/>
            <person name="Purcell S."/>
            <person name="Rachupka T."/>
            <person name="Ramasamy U."/>
            <person name="Rameau R."/>
            <person name="Ray V."/>
            <person name="Raymond C."/>
            <person name="Retta R."/>
            <person name="Richardson S."/>
            <person name="Rise C."/>
            <person name="Rodriguez J."/>
            <person name="Rogers J."/>
            <person name="Rogov P."/>
            <person name="Rutman M."/>
            <person name="Schupbach R."/>
            <person name="Seaman C."/>
            <person name="Settipalli S."/>
            <person name="Sharpe T."/>
            <person name="Sheridan J."/>
            <person name="Sherpa N."/>
            <person name="Shi J."/>
            <person name="Smirnov S."/>
            <person name="Smith C."/>
            <person name="Sougnez C."/>
            <person name="Spencer B."/>
            <person name="Stalker J."/>
            <person name="Stange-thomann N."/>
            <person name="Stavropoulos S."/>
            <person name="Stetson K."/>
            <person name="Stone C."/>
            <person name="Stone S."/>
            <person name="Stubbs M."/>
            <person name="Talamas J."/>
            <person name="Tchuinga P."/>
            <person name="Tenzing P."/>
            <person name="Tesfaye S."/>
            <person name="Theodore J."/>
            <person name="Thoulutsang Y."/>
            <person name="Topham K."/>
            <person name="Towey S."/>
            <person name="Tsamla T."/>
            <person name="Tsomo N."/>
            <person name="Vallee D."/>
            <person name="Vassiliev H."/>
            <person name="Venkataraman V."/>
            <person name="Vinson J."/>
            <person name="Vo A."/>
            <person name="Wade C."/>
            <person name="Wang S."/>
            <person name="Wangchuk T."/>
            <person name="Wangdi T."/>
            <person name="Whittaker C."/>
            <person name="Wilkinson J."/>
            <person name="Wu Y."/>
            <person name="Wyman D."/>
            <person name="Yadav S."/>
            <person name="Yang S."/>
            <person name="Yang X."/>
            <person name="Yeager S."/>
            <person name="Yee E."/>
            <person name="Young G."/>
            <person name="Zainoun J."/>
            <person name="Zembeck L."/>
            <person name="Zimmer A."/>
            <person name="Zody M."/>
            <person name="Lander E."/>
        </authorList>
    </citation>
    <scope>NUCLEOTIDE SEQUENCE [LARGE SCALE GENOMIC DNA]</scope>
</reference>
<dbReference type="PANTHER" id="PTHR33772:SF1">
    <property type="entry name" value="PROTEIN TBATA"/>
    <property type="match status" value="1"/>
</dbReference>
<evidence type="ECO:0008006" key="4">
    <source>
        <dbReference type="Google" id="ProtNLM"/>
    </source>
</evidence>
<dbReference type="InterPro" id="IPR037394">
    <property type="entry name" value="TBATA-like"/>
</dbReference>
<dbReference type="Pfam" id="PF15256">
    <property type="entry name" value="SPATIAL"/>
    <property type="match status" value="1"/>
</dbReference>
<dbReference type="PANTHER" id="PTHR33772">
    <property type="entry name" value="THYMUS, BRAIN AND TESTES-ASSOCIATED"/>
    <property type="match status" value="1"/>
</dbReference>
<dbReference type="HOGENOM" id="CLU_715622_0_0_1"/>
<reference evidence="2" key="2">
    <citation type="submission" date="2025-08" db="UniProtKB">
        <authorList>
            <consortium name="Ensembl"/>
        </authorList>
    </citation>
    <scope>IDENTIFICATION</scope>
</reference>
<evidence type="ECO:0000313" key="3">
    <source>
        <dbReference type="Proteomes" id="UP000007875"/>
    </source>
</evidence>
<evidence type="ECO:0000313" key="2">
    <source>
        <dbReference type="Ensembl" id="ENSCSAVP00000012562.1"/>
    </source>
</evidence>
<feature type="region of interest" description="Disordered" evidence="1">
    <location>
        <begin position="200"/>
        <end position="222"/>
    </location>
</feature>
<organism evidence="2 3">
    <name type="scientific">Ciona savignyi</name>
    <name type="common">Pacific transparent sea squirt</name>
    <dbReference type="NCBI Taxonomy" id="51511"/>
    <lineage>
        <taxon>Eukaryota</taxon>
        <taxon>Metazoa</taxon>
        <taxon>Chordata</taxon>
        <taxon>Tunicata</taxon>
        <taxon>Ascidiacea</taxon>
        <taxon>Phlebobranchia</taxon>
        <taxon>Cionidae</taxon>
        <taxon>Ciona</taxon>
    </lineage>
</organism>
<feature type="compositionally biased region" description="Basic and acidic residues" evidence="1">
    <location>
        <begin position="319"/>
        <end position="333"/>
    </location>
</feature>
<dbReference type="AlphaFoldDB" id="H2Z4Q0"/>
<evidence type="ECO:0000256" key="1">
    <source>
        <dbReference type="SAM" id="MobiDB-lite"/>
    </source>
</evidence>
<protein>
    <recommendedName>
        <fullName evidence="4">Protein TBATA</fullName>
    </recommendedName>
</protein>
<sequence length="386" mass="43584">MIANVQRPSSSFSVFKPRKKSLLVRGALGDGTQAPRAKKDEKQMKLLSDVPKPIQTMEYPLNDLILPASRAVSRDGSFGSYSQASFFSRHNPHPVRVRHIKGLNGIPICTVNDYGMIPVHRFSISTPTTRERNELFKSHLTSSTLGINSTNFPIDTITGLQNYPFREKAVPRIGLVPITESWRNQLHEFCTNVGLTFPEVPLQEPAPPTPKRESMYSRQTGRLKPVSRQSTYRNYQKPSYNHITSYPDTEFLMLELLCQVLHTDSIPSVQQWLVSAGDREKTLVMEIIKSAISQEEQNLRNAASAPSGEVKNVVSMPEKIPDLVDRDELESRRSSYSRRPHSTRPLGTAQRPLSALQETKEEKLELPPIMRYSKTPNTPLPTVPEE</sequence>
<name>H2Z4Q0_CIOSA</name>
<dbReference type="OMA" id="MEYPLND"/>
<accession>H2Z4Q0</accession>
<proteinExistence type="predicted"/>
<dbReference type="GeneTree" id="ENSGT00510000048896"/>
<dbReference type="STRING" id="51511.ENSCSAVP00000012562"/>
<feature type="region of interest" description="Disordered" evidence="1">
    <location>
        <begin position="298"/>
        <end position="386"/>
    </location>
</feature>